<dbReference type="InterPro" id="IPR036390">
    <property type="entry name" value="WH_DNA-bd_sf"/>
</dbReference>
<dbReference type="Proteomes" id="UP000465241">
    <property type="component" value="Unassembled WGS sequence"/>
</dbReference>
<dbReference type="InterPro" id="IPR039422">
    <property type="entry name" value="MarR/SlyA-like"/>
</dbReference>
<dbReference type="SMART" id="SM00347">
    <property type="entry name" value="HTH_MARR"/>
    <property type="match status" value="1"/>
</dbReference>
<accession>A0A7I9WFQ4</accession>
<gene>
    <name evidence="2" type="ORF">MMUR_06980</name>
</gene>
<keyword evidence="3" id="KW-1185">Reference proteome</keyword>
<name>A0A7I9WFQ4_9MYCO</name>
<dbReference type="RefSeq" id="WP_193488144.1">
    <property type="nucleotide sequence ID" value="NZ_BAAAMC010000028.1"/>
</dbReference>
<dbReference type="SUPFAM" id="SSF46785">
    <property type="entry name" value="Winged helix' DNA-binding domain"/>
    <property type="match status" value="1"/>
</dbReference>
<dbReference type="Gene3D" id="1.10.10.10">
    <property type="entry name" value="Winged helix-like DNA-binding domain superfamily/Winged helix DNA-binding domain"/>
    <property type="match status" value="1"/>
</dbReference>
<feature type="domain" description="HTH marR-type" evidence="1">
    <location>
        <begin position="1"/>
        <end position="138"/>
    </location>
</feature>
<sequence length="141" mass="15293">MTTAYQLLIADVYELAGKSRRLSESDAAAMSTTAAQWHVLSVVSDVPATVPAIAMRLGTVRQAVQRIVHDLNAAGRVELTPNPHHRRSPMVTLTDAGRELLEELWAATTPRRAAAMEKAGVTDDELVAARAVIRRLIDALD</sequence>
<organism evidence="2 3">
    <name type="scientific">Mycolicibacterium murale</name>
    <dbReference type="NCBI Taxonomy" id="182220"/>
    <lineage>
        <taxon>Bacteria</taxon>
        <taxon>Bacillati</taxon>
        <taxon>Actinomycetota</taxon>
        <taxon>Actinomycetes</taxon>
        <taxon>Mycobacteriales</taxon>
        <taxon>Mycobacteriaceae</taxon>
        <taxon>Mycolicibacterium</taxon>
    </lineage>
</organism>
<dbReference type="GO" id="GO:0006950">
    <property type="term" value="P:response to stress"/>
    <property type="evidence" value="ECO:0007669"/>
    <property type="project" value="TreeGrafter"/>
</dbReference>
<evidence type="ECO:0000313" key="3">
    <source>
        <dbReference type="Proteomes" id="UP000465241"/>
    </source>
</evidence>
<dbReference type="PANTHER" id="PTHR33164:SF43">
    <property type="entry name" value="HTH-TYPE TRANSCRIPTIONAL REPRESSOR YETL"/>
    <property type="match status" value="1"/>
</dbReference>
<proteinExistence type="predicted"/>
<protein>
    <recommendedName>
        <fullName evidence="1">HTH marR-type domain-containing protein</fullName>
    </recommendedName>
</protein>
<comment type="caution">
    <text evidence="2">The sequence shown here is derived from an EMBL/GenBank/DDBJ whole genome shotgun (WGS) entry which is preliminary data.</text>
</comment>
<dbReference type="Pfam" id="PF12802">
    <property type="entry name" value="MarR_2"/>
    <property type="match status" value="1"/>
</dbReference>
<dbReference type="AlphaFoldDB" id="A0A7I9WFQ4"/>
<reference evidence="2 3" key="1">
    <citation type="journal article" date="2019" name="Emerg. Microbes Infect.">
        <title>Comprehensive subspecies identification of 175 nontuberculous mycobacteria species based on 7547 genomic profiles.</title>
        <authorList>
            <person name="Matsumoto Y."/>
            <person name="Kinjo T."/>
            <person name="Motooka D."/>
            <person name="Nabeya D."/>
            <person name="Jung N."/>
            <person name="Uechi K."/>
            <person name="Horii T."/>
            <person name="Iida T."/>
            <person name="Fujita J."/>
            <person name="Nakamura S."/>
        </authorList>
    </citation>
    <scope>NUCLEOTIDE SEQUENCE [LARGE SCALE GENOMIC DNA]</scope>
    <source>
        <strain evidence="2 3">JCM 13392</strain>
    </source>
</reference>
<dbReference type="PROSITE" id="PS50995">
    <property type="entry name" value="HTH_MARR_2"/>
    <property type="match status" value="1"/>
</dbReference>
<dbReference type="InterPro" id="IPR036388">
    <property type="entry name" value="WH-like_DNA-bd_sf"/>
</dbReference>
<dbReference type="GO" id="GO:0003700">
    <property type="term" value="F:DNA-binding transcription factor activity"/>
    <property type="evidence" value="ECO:0007669"/>
    <property type="project" value="InterPro"/>
</dbReference>
<dbReference type="InterPro" id="IPR000835">
    <property type="entry name" value="HTH_MarR-typ"/>
</dbReference>
<dbReference type="PANTHER" id="PTHR33164">
    <property type="entry name" value="TRANSCRIPTIONAL REGULATOR, MARR FAMILY"/>
    <property type="match status" value="1"/>
</dbReference>
<evidence type="ECO:0000259" key="1">
    <source>
        <dbReference type="PROSITE" id="PS50995"/>
    </source>
</evidence>
<evidence type="ECO:0000313" key="2">
    <source>
        <dbReference type="EMBL" id="GFG56562.1"/>
    </source>
</evidence>
<dbReference type="EMBL" id="BLKT01000003">
    <property type="protein sequence ID" value="GFG56562.1"/>
    <property type="molecule type" value="Genomic_DNA"/>
</dbReference>